<comment type="caution">
    <text evidence="4">The sequence shown here is derived from an EMBL/GenBank/DDBJ whole genome shotgun (WGS) entry which is preliminary data.</text>
</comment>
<dbReference type="Proteomes" id="UP001497623">
    <property type="component" value="Unassembled WGS sequence"/>
</dbReference>
<dbReference type="Pfam" id="PF12796">
    <property type="entry name" value="Ank_2"/>
    <property type="match status" value="2"/>
</dbReference>
<dbReference type="AlphaFoldDB" id="A0AAV2PL54"/>
<keyword evidence="5" id="KW-1185">Reference proteome</keyword>
<keyword evidence="2 3" id="KW-0040">ANK repeat</keyword>
<keyword evidence="1" id="KW-0677">Repeat</keyword>
<evidence type="ECO:0008006" key="6">
    <source>
        <dbReference type="Google" id="ProtNLM"/>
    </source>
</evidence>
<organism evidence="4 5">
    <name type="scientific">Meganyctiphanes norvegica</name>
    <name type="common">Northern krill</name>
    <name type="synonym">Thysanopoda norvegica</name>
    <dbReference type="NCBI Taxonomy" id="48144"/>
    <lineage>
        <taxon>Eukaryota</taxon>
        <taxon>Metazoa</taxon>
        <taxon>Ecdysozoa</taxon>
        <taxon>Arthropoda</taxon>
        <taxon>Crustacea</taxon>
        <taxon>Multicrustacea</taxon>
        <taxon>Malacostraca</taxon>
        <taxon>Eumalacostraca</taxon>
        <taxon>Eucarida</taxon>
        <taxon>Euphausiacea</taxon>
        <taxon>Euphausiidae</taxon>
        <taxon>Meganyctiphanes</taxon>
    </lineage>
</organism>
<sequence>MDKHLMKEIFNAIQRGDLSSLESHTKGRDVCWPECTQGKLKDTAIHIAVQLDKIELVDWLLSHGCAACLEQQNGDGKRPLHSSVQSCNLLATKMLIDYNVEVNPLKRADWTPLMLACTRQSVPLISILLDHGADPLLVNKDGWSSFHVACREGNVEVLEHLLKVNSKLWNTVSKNGRAPLHTAALHGHEDVVNFLINNCGYPADQQDSCGNTPLMDAMRMGHRNIASLLLFQHNANINARDKMGCSVLNVAAEAGQDDIVNWLVKDLGVHVNTLSNTTGMSALHSAAKEGHVLMLQTLVELGCNLNTKDNRGRNCLWLACGSRHKECVRKLLSLGATDDSDLNGIRPSKLMPFAGLVEQIL</sequence>
<feature type="repeat" description="ANK" evidence="3">
    <location>
        <begin position="209"/>
        <end position="242"/>
    </location>
</feature>
<dbReference type="PANTHER" id="PTHR24198:SF165">
    <property type="entry name" value="ANKYRIN REPEAT-CONTAINING PROTEIN-RELATED"/>
    <property type="match status" value="1"/>
</dbReference>
<feature type="repeat" description="ANK" evidence="3">
    <location>
        <begin position="175"/>
        <end position="198"/>
    </location>
</feature>
<feature type="repeat" description="ANK" evidence="3">
    <location>
        <begin position="108"/>
        <end position="140"/>
    </location>
</feature>
<dbReference type="PROSITE" id="PS50297">
    <property type="entry name" value="ANK_REP_REGION"/>
    <property type="match status" value="5"/>
</dbReference>
<evidence type="ECO:0000256" key="3">
    <source>
        <dbReference type="PROSITE-ProRule" id="PRU00023"/>
    </source>
</evidence>
<dbReference type="PROSITE" id="PS50088">
    <property type="entry name" value="ANK_REPEAT"/>
    <property type="match status" value="5"/>
</dbReference>
<reference evidence="4 5" key="1">
    <citation type="submission" date="2024-05" db="EMBL/GenBank/DDBJ databases">
        <authorList>
            <person name="Wallberg A."/>
        </authorList>
    </citation>
    <scope>NUCLEOTIDE SEQUENCE [LARGE SCALE GENOMIC DNA]</scope>
</reference>
<dbReference type="SMART" id="SM00248">
    <property type="entry name" value="ANK"/>
    <property type="match status" value="9"/>
</dbReference>
<gene>
    <name evidence="4" type="ORF">MNOR_LOCUS360</name>
</gene>
<accession>A0AAV2PL54</accession>
<dbReference type="EMBL" id="CAXKWB010000077">
    <property type="protein sequence ID" value="CAL4059029.1"/>
    <property type="molecule type" value="Genomic_DNA"/>
</dbReference>
<feature type="repeat" description="ANK" evidence="3">
    <location>
        <begin position="278"/>
        <end position="310"/>
    </location>
</feature>
<evidence type="ECO:0000256" key="1">
    <source>
        <dbReference type="ARBA" id="ARBA00022737"/>
    </source>
</evidence>
<dbReference type="SUPFAM" id="SSF48403">
    <property type="entry name" value="Ankyrin repeat"/>
    <property type="match status" value="1"/>
</dbReference>
<dbReference type="Gene3D" id="1.25.40.20">
    <property type="entry name" value="Ankyrin repeat-containing domain"/>
    <property type="match status" value="3"/>
</dbReference>
<dbReference type="InterPro" id="IPR036770">
    <property type="entry name" value="Ankyrin_rpt-contain_sf"/>
</dbReference>
<dbReference type="Pfam" id="PF00023">
    <property type="entry name" value="Ank"/>
    <property type="match status" value="1"/>
</dbReference>
<evidence type="ECO:0000313" key="5">
    <source>
        <dbReference type="Proteomes" id="UP001497623"/>
    </source>
</evidence>
<dbReference type="InterPro" id="IPR002110">
    <property type="entry name" value="Ankyrin_rpt"/>
</dbReference>
<dbReference type="Pfam" id="PF13637">
    <property type="entry name" value="Ank_4"/>
    <property type="match status" value="1"/>
</dbReference>
<dbReference type="PANTHER" id="PTHR24198">
    <property type="entry name" value="ANKYRIN REPEAT AND PROTEIN KINASE DOMAIN-CONTAINING PROTEIN"/>
    <property type="match status" value="1"/>
</dbReference>
<evidence type="ECO:0000256" key="2">
    <source>
        <dbReference type="ARBA" id="ARBA00023043"/>
    </source>
</evidence>
<name>A0AAV2PL54_MEGNR</name>
<protein>
    <recommendedName>
        <fullName evidence="6">Ankyrin repeat domain-containing protein 16</fullName>
    </recommendedName>
</protein>
<dbReference type="PRINTS" id="PR01415">
    <property type="entry name" value="ANKYRIN"/>
</dbReference>
<evidence type="ECO:0000313" key="4">
    <source>
        <dbReference type="EMBL" id="CAL4059029.1"/>
    </source>
</evidence>
<proteinExistence type="predicted"/>
<feature type="repeat" description="ANK" evidence="3">
    <location>
        <begin position="141"/>
        <end position="168"/>
    </location>
</feature>